<feature type="compositionally biased region" description="Acidic residues" evidence="1">
    <location>
        <begin position="269"/>
        <end position="279"/>
    </location>
</feature>
<sequence length="279" mass="31128">MCSICPIIGLIFLSGLSTLAYGQHYPELALGGGLTRAHLSMQREQLPNRFRTVSDLAVGGTIRVLLPVQPRWMVESQLQISNLPVELGYREKGATYYSSSSSGLPLAGMVQAGVGLRRLELLQLGLQWTLEAALHASYAWAAPAVVRQTGQWGNPGNGQVGASWEQQPKRQGTPVTGAETAFRYEFAERQYMLFSLNYHYGLFPLAEIRSTQISYFDANNQLRTDGRFTVPLRISYATVQVCYGWRLKFAQARPTRWHTPRYHIAPPDPAEEDNADVQP</sequence>
<dbReference type="RefSeq" id="WP_125435035.1">
    <property type="nucleotide sequence ID" value="NZ_RWIU01000001.1"/>
</dbReference>
<proteinExistence type="predicted"/>
<dbReference type="OrthoDB" id="881094at2"/>
<gene>
    <name evidence="2" type="ORF">EI293_01470</name>
</gene>
<evidence type="ECO:0000313" key="3">
    <source>
        <dbReference type="Proteomes" id="UP000270291"/>
    </source>
</evidence>
<name>A0A428KHD8_9BACT</name>
<evidence type="ECO:0000256" key="1">
    <source>
        <dbReference type="SAM" id="MobiDB-lite"/>
    </source>
</evidence>
<protein>
    <recommendedName>
        <fullName evidence="4">Outer membrane protein beta-barrel domain-containing protein</fullName>
    </recommendedName>
</protein>
<dbReference type="AlphaFoldDB" id="A0A428KHD8"/>
<dbReference type="Proteomes" id="UP000270291">
    <property type="component" value="Unassembled WGS sequence"/>
</dbReference>
<evidence type="ECO:0008006" key="4">
    <source>
        <dbReference type="Google" id="ProtNLM"/>
    </source>
</evidence>
<keyword evidence="3" id="KW-1185">Reference proteome</keyword>
<dbReference type="EMBL" id="RWIU01000001">
    <property type="protein sequence ID" value="RSK45871.1"/>
    <property type="molecule type" value="Genomic_DNA"/>
</dbReference>
<evidence type="ECO:0000313" key="2">
    <source>
        <dbReference type="EMBL" id="RSK45871.1"/>
    </source>
</evidence>
<feature type="region of interest" description="Disordered" evidence="1">
    <location>
        <begin position="260"/>
        <end position="279"/>
    </location>
</feature>
<organism evidence="2 3">
    <name type="scientific">Hymenobacter perfusus</name>
    <dbReference type="NCBI Taxonomy" id="1236770"/>
    <lineage>
        <taxon>Bacteria</taxon>
        <taxon>Pseudomonadati</taxon>
        <taxon>Bacteroidota</taxon>
        <taxon>Cytophagia</taxon>
        <taxon>Cytophagales</taxon>
        <taxon>Hymenobacteraceae</taxon>
        <taxon>Hymenobacter</taxon>
    </lineage>
</organism>
<accession>A0A428KHD8</accession>
<reference evidence="2 3" key="1">
    <citation type="submission" date="2018-12" db="EMBL/GenBank/DDBJ databases">
        <authorList>
            <person name="Feng G."/>
            <person name="Zhu H."/>
        </authorList>
    </citation>
    <scope>NUCLEOTIDE SEQUENCE [LARGE SCALE GENOMIC DNA]</scope>
    <source>
        <strain evidence="2 3">LMG 26000</strain>
    </source>
</reference>
<comment type="caution">
    <text evidence="2">The sequence shown here is derived from an EMBL/GenBank/DDBJ whole genome shotgun (WGS) entry which is preliminary data.</text>
</comment>